<evidence type="ECO:0000256" key="1">
    <source>
        <dbReference type="SAM" id="MobiDB-lite"/>
    </source>
</evidence>
<proteinExistence type="predicted"/>
<evidence type="ECO:0000313" key="3">
    <source>
        <dbReference type="Proteomes" id="UP000830671"/>
    </source>
</evidence>
<dbReference type="GeneID" id="73343279"/>
<dbReference type="EMBL" id="CP019476">
    <property type="protein sequence ID" value="UQC83794.1"/>
    <property type="molecule type" value="Genomic_DNA"/>
</dbReference>
<gene>
    <name evidence="2" type="ORF">CLUP02_09290</name>
</gene>
<dbReference type="KEGG" id="clup:CLUP02_09290"/>
<protein>
    <submittedName>
        <fullName evidence="2">Uncharacterized protein</fullName>
    </submittedName>
</protein>
<reference evidence="2" key="1">
    <citation type="journal article" date="2021" name="Mol. Plant Microbe Interact.">
        <title>Complete Genome Sequence of the Plant-Pathogenic Fungus Colletotrichum lupini.</title>
        <authorList>
            <person name="Baroncelli R."/>
            <person name="Pensec F."/>
            <person name="Da Lio D."/>
            <person name="Boufleur T."/>
            <person name="Vicente I."/>
            <person name="Sarrocco S."/>
            <person name="Picot A."/>
            <person name="Baraldi E."/>
            <person name="Sukno S."/>
            <person name="Thon M."/>
            <person name="Le Floch G."/>
        </authorList>
    </citation>
    <scope>NUCLEOTIDE SEQUENCE</scope>
    <source>
        <strain evidence="2">IMI 504893</strain>
    </source>
</reference>
<accession>A0A9Q8SUI5</accession>
<evidence type="ECO:0000313" key="2">
    <source>
        <dbReference type="EMBL" id="UQC83794.1"/>
    </source>
</evidence>
<dbReference type="RefSeq" id="XP_049145413.1">
    <property type="nucleotide sequence ID" value="XM_049288269.1"/>
</dbReference>
<feature type="region of interest" description="Disordered" evidence="1">
    <location>
        <begin position="88"/>
        <end position="113"/>
    </location>
</feature>
<dbReference type="Proteomes" id="UP000830671">
    <property type="component" value="Chromosome 4"/>
</dbReference>
<name>A0A9Q8SUI5_9PEZI</name>
<organism evidence="2 3">
    <name type="scientific">Colletotrichum lupini</name>
    <dbReference type="NCBI Taxonomy" id="145971"/>
    <lineage>
        <taxon>Eukaryota</taxon>
        <taxon>Fungi</taxon>
        <taxon>Dikarya</taxon>
        <taxon>Ascomycota</taxon>
        <taxon>Pezizomycotina</taxon>
        <taxon>Sordariomycetes</taxon>
        <taxon>Hypocreomycetidae</taxon>
        <taxon>Glomerellales</taxon>
        <taxon>Glomerellaceae</taxon>
        <taxon>Colletotrichum</taxon>
        <taxon>Colletotrichum acutatum species complex</taxon>
    </lineage>
</organism>
<dbReference type="AlphaFoldDB" id="A0A9Q8SUI5"/>
<keyword evidence="3" id="KW-1185">Reference proteome</keyword>
<sequence>METGPHKLLSCEQELVPRIPRICFFTYLKHSEPGVRTRCNCPIQTQIEEASGSWESNPFKIREWEIDADRIIFVEKIAKRKERMPIVAGSHHAQTIDGSRKAGPGKGTSLRASSAPPYLIRVPEHCGQGEVSLTFPTDSLFNCQSTAATIPI</sequence>